<dbReference type="NCBIfam" id="TIGR02231">
    <property type="entry name" value="mucoidy inhibitor MuiA family protein"/>
    <property type="match status" value="1"/>
</dbReference>
<evidence type="ECO:0008006" key="7">
    <source>
        <dbReference type="Google" id="ProtNLM"/>
    </source>
</evidence>
<dbReference type="PANTHER" id="PTHR31005:SF8">
    <property type="entry name" value="DUF4139 DOMAIN-CONTAINING PROTEIN"/>
    <property type="match status" value="1"/>
</dbReference>
<keyword evidence="2" id="KW-0732">Signal</keyword>
<evidence type="ECO:0000256" key="2">
    <source>
        <dbReference type="SAM" id="SignalP"/>
    </source>
</evidence>
<feature type="signal peptide" evidence="2">
    <location>
        <begin position="1"/>
        <end position="30"/>
    </location>
</feature>
<dbReference type="Pfam" id="PF13600">
    <property type="entry name" value="DUF4140"/>
    <property type="match status" value="1"/>
</dbReference>
<feature type="domain" description="DUF4139" evidence="3">
    <location>
        <begin position="233"/>
        <end position="542"/>
    </location>
</feature>
<dbReference type="AlphaFoldDB" id="A0A1N7KBG9"/>
<dbReference type="PANTHER" id="PTHR31005">
    <property type="entry name" value="DUF4139 DOMAIN-CONTAINING PROTEIN"/>
    <property type="match status" value="1"/>
</dbReference>
<gene>
    <name evidence="5" type="ORF">SAMN05421795_101792</name>
</gene>
<dbReference type="STRING" id="407234.SAMN05421795_101792"/>
<feature type="region of interest" description="Disordered" evidence="1">
    <location>
        <begin position="286"/>
        <end position="311"/>
    </location>
</feature>
<evidence type="ECO:0000259" key="4">
    <source>
        <dbReference type="Pfam" id="PF13600"/>
    </source>
</evidence>
<evidence type="ECO:0000313" key="5">
    <source>
        <dbReference type="EMBL" id="SIS58958.1"/>
    </source>
</evidence>
<dbReference type="InterPro" id="IPR011935">
    <property type="entry name" value="CHP02231"/>
</dbReference>
<dbReference type="RefSeq" id="WP_076363568.1">
    <property type="nucleotide sequence ID" value="NZ_FTOM01000001.1"/>
</dbReference>
<dbReference type="EMBL" id="FTOM01000001">
    <property type="protein sequence ID" value="SIS58958.1"/>
    <property type="molecule type" value="Genomic_DNA"/>
</dbReference>
<dbReference type="InterPro" id="IPR037291">
    <property type="entry name" value="DUF4139"/>
</dbReference>
<dbReference type="InterPro" id="IPR025554">
    <property type="entry name" value="DUF4140"/>
</dbReference>
<evidence type="ECO:0000313" key="6">
    <source>
        <dbReference type="Proteomes" id="UP000186098"/>
    </source>
</evidence>
<organism evidence="5 6">
    <name type="scientific">Phaeovulum vinaykumarii</name>
    <dbReference type="NCBI Taxonomy" id="407234"/>
    <lineage>
        <taxon>Bacteria</taxon>
        <taxon>Pseudomonadati</taxon>
        <taxon>Pseudomonadota</taxon>
        <taxon>Alphaproteobacteria</taxon>
        <taxon>Rhodobacterales</taxon>
        <taxon>Paracoccaceae</taxon>
        <taxon>Phaeovulum</taxon>
    </lineage>
</organism>
<accession>A0A1N7KBG9</accession>
<protein>
    <recommendedName>
        <fullName evidence="7">DUF4139 domain-containing protein</fullName>
    </recommendedName>
</protein>
<evidence type="ECO:0000259" key="3">
    <source>
        <dbReference type="Pfam" id="PF13598"/>
    </source>
</evidence>
<evidence type="ECO:0000256" key="1">
    <source>
        <dbReference type="SAM" id="MobiDB-lite"/>
    </source>
</evidence>
<dbReference type="Proteomes" id="UP000186098">
    <property type="component" value="Unassembled WGS sequence"/>
</dbReference>
<proteinExistence type="predicted"/>
<name>A0A1N7KBG9_9RHOB</name>
<feature type="chain" id="PRO_5012952803" description="DUF4139 domain-containing protein" evidence="2">
    <location>
        <begin position="31"/>
        <end position="548"/>
    </location>
</feature>
<sequence length="548" mass="58380">MIRSRSTFSARPTTGLLALLLCTAAMPALADTLSRPSQVTAVTLYPWGASVTREVRIDAAPGQHEIIVPDLPATTDGQSLRVTAEGATVGAVTLIDDRQPVTDLPPAPAIAAARAEVKRLAAVVREGKDAVKTIRLRALAARDELAFLKKIAAPEADPAALAEMARQMGAATLDARTRAQQAEIEARAAEAALKPQEKALKAARKTLAALENADTDHAALSLALETAGAPATLRITTFTDAASWQPVYDLRLDRAAGRLVVDRGVLVSQSSGEDWRQALLTLSTARPADRSQPSQVSSWLRRIGPKDAPRPLMATRAKGDDAMMAPEAMAEPAPIAETAALEMMGATVTWVYPTPVDVRDGVEALRLKLAPLDLPAEIRAEAAPLHDATAYVMADTRNDSAQVILPGPAALYLDGAMVGTADLPLTAAGDTLDMGFGPIDGLKITRRIPEANEGDRGLIARSNEMTETVEITAENLTGTDWPLRIVDRVPYATQEDLRIDWTATPRPDVTDLEGRRGVMAWDSTLAAGASTTIRLETKLTWPADQVLR</sequence>
<feature type="domain" description="DUF4140" evidence="4">
    <location>
        <begin position="42"/>
        <end position="135"/>
    </location>
</feature>
<keyword evidence="6" id="KW-1185">Reference proteome</keyword>
<dbReference type="Pfam" id="PF13598">
    <property type="entry name" value="DUF4139"/>
    <property type="match status" value="1"/>
</dbReference>
<reference evidence="6" key="1">
    <citation type="submission" date="2017-01" db="EMBL/GenBank/DDBJ databases">
        <authorList>
            <person name="Varghese N."/>
            <person name="Submissions S."/>
        </authorList>
    </citation>
    <scope>NUCLEOTIDE SEQUENCE [LARGE SCALE GENOMIC DNA]</scope>
    <source>
        <strain evidence="6">DSM 18714</strain>
    </source>
</reference>